<dbReference type="InterPro" id="IPR036188">
    <property type="entry name" value="FAD/NAD-bd_sf"/>
</dbReference>
<evidence type="ECO:0000259" key="6">
    <source>
        <dbReference type="Pfam" id="PF01494"/>
    </source>
</evidence>
<dbReference type="Gene3D" id="3.50.50.60">
    <property type="entry name" value="FAD/NAD(P)-binding domain"/>
    <property type="match status" value="2"/>
</dbReference>
<organism evidence="8 9">
    <name type="scientific">Sphingomonas glacialis</name>
    <dbReference type="NCBI Taxonomy" id="658225"/>
    <lineage>
        <taxon>Bacteria</taxon>
        <taxon>Pseudomonadati</taxon>
        <taxon>Pseudomonadota</taxon>
        <taxon>Alphaproteobacteria</taxon>
        <taxon>Sphingomonadales</taxon>
        <taxon>Sphingomonadaceae</taxon>
        <taxon>Sphingomonas</taxon>
    </lineage>
</organism>
<dbReference type="Pfam" id="PF05199">
    <property type="entry name" value="GMC_oxred_C"/>
    <property type="match status" value="1"/>
</dbReference>
<keyword evidence="5" id="KW-0560">Oxidoreductase</keyword>
<dbReference type="Pfam" id="PF01494">
    <property type="entry name" value="FAD_binding_3"/>
    <property type="match status" value="1"/>
</dbReference>
<keyword evidence="3" id="KW-0285">Flavoprotein</keyword>
<evidence type="ECO:0000256" key="4">
    <source>
        <dbReference type="ARBA" id="ARBA00022827"/>
    </source>
</evidence>
<dbReference type="PANTHER" id="PTHR42784">
    <property type="entry name" value="PYRANOSE 2-OXIDASE"/>
    <property type="match status" value="1"/>
</dbReference>
<dbReference type="GO" id="GO:0016614">
    <property type="term" value="F:oxidoreductase activity, acting on CH-OH group of donors"/>
    <property type="evidence" value="ECO:0007669"/>
    <property type="project" value="InterPro"/>
</dbReference>
<evidence type="ECO:0000256" key="2">
    <source>
        <dbReference type="ARBA" id="ARBA00010790"/>
    </source>
</evidence>
<dbReference type="InterPro" id="IPR007867">
    <property type="entry name" value="GMC_OxRtase_C"/>
</dbReference>
<evidence type="ECO:0000256" key="5">
    <source>
        <dbReference type="ARBA" id="ARBA00023002"/>
    </source>
</evidence>
<dbReference type="SUPFAM" id="SSF51905">
    <property type="entry name" value="FAD/NAD(P)-binding domain"/>
    <property type="match status" value="1"/>
</dbReference>
<evidence type="ECO:0000256" key="3">
    <source>
        <dbReference type="ARBA" id="ARBA00022630"/>
    </source>
</evidence>
<feature type="domain" description="FAD-binding" evidence="6">
    <location>
        <begin position="9"/>
        <end position="45"/>
    </location>
</feature>
<comment type="similarity">
    <text evidence="2">Belongs to the GMC oxidoreductase family.</text>
</comment>
<dbReference type="EMBL" id="RCZC01000001">
    <property type="protein sequence ID" value="TPG56378.1"/>
    <property type="molecule type" value="Genomic_DNA"/>
</dbReference>
<dbReference type="InterPro" id="IPR002938">
    <property type="entry name" value="FAD-bd"/>
</dbReference>
<dbReference type="GO" id="GO:0071949">
    <property type="term" value="F:FAD binding"/>
    <property type="evidence" value="ECO:0007669"/>
    <property type="project" value="InterPro"/>
</dbReference>
<reference evidence="8 9" key="1">
    <citation type="journal article" date="2019" name="Environ. Microbiol.">
        <title>Species interactions and distinct microbial communities in high Arctic permafrost affected cryosols are associated with the CH4 and CO2 gas fluxes.</title>
        <authorList>
            <person name="Altshuler I."/>
            <person name="Hamel J."/>
            <person name="Turney S."/>
            <person name="Magnuson E."/>
            <person name="Levesque R."/>
            <person name="Greer C."/>
            <person name="Whyte L.G."/>
        </authorList>
    </citation>
    <scope>NUCLEOTIDE SEQUENCE [LARGE SCALE GENOMIC DNA]</scope>
    <source>
        <strain evidence="8 9">E6.1</strain>
    </source>
</reference>
<evidence type="ECO:0000313" key="9">
    <source>
        <dbReference type="Proteomes" id="UP000319931"/>
    </source>
</evidence>
<evidence type="ECO:0000259" key="7">
    <source>
        <dbReference type="Pfam" id="PF05199"/>
    </source>
</evidence>
<comment type="caution">
    <text evidence="8">The sequence shown here is derived from an EMBL/GenBank/DDBJ whole genome shotgun (WGS) entry which is preliminary data.</text>
</comment>
<feature type="domain" description="Glucose-methanol-choline oxidoreductase C-terminal" evidence="7">
    <location>
        <begin position="455"/>
        <end position="507"/>
    </location>
</feature>
<protein>
    <submittedName>
        <fullName evidence="8">GMC family oxidoreductase</fullName>
    </submittedName>
</protein>
<dbReference type="AlphaFoldDB" id="A0A502G3A6"/>
<name>A0A502G3A6_9SPHN</name>
<evidence type="ECO:0000256" key="1">
    <source>
        <dbReference type="ARBA" id="ARBA00001974"/>
    </source>
</evidence>
<accession>A0A502G3A6</accession>
<dbReference type="InterPro" id="IPR051473">
    <property type="entry name" value="P2Ox-like"/>
</dbReference>
<keyword evidence="4" id="KW-0274">FAD</keyword>
<keyword evidence="9" id="KW-1185">Reference proteome</keyword>
<evidence type="ECO:0000313" key="8">
    <source>
        <dbReference type="EMBL" id="TPG56378.1"/>
    </source>
</evidence>
<gene>
    <name evidence="8" type="ORF">EAH76_02130</name>
</gene>
<dbReference type="OrthoDB" id="9798604at2"/>
<proteinExistence type="inferred from homology"/>
<dbReference type="Gene3D" id="3.30.410.10">
    <property type="entry name" value="Cholesterol Oxidase, domain 2"/>
    <property type="match status" value="1"/>
</dbReference>
<dbReference type="PANTHER" id="PTHR42784:SF1">
    <property type="entry name" value="PYRANOSE 2-OXIDASE"/>
    <property type="match status" value="1"/>
</dbReference>
<comment type="cofactor">
    <cofactor evidence="1">
        <name>FAD</name>
        <dbReference type="ChEBI" id="CHEBI:57692"/>
    </cofactor>
</comment>
<sequence>MAMSEFAGEADVIIIGSGPAGVSAAWPLVNAGVRVLMLDASDSPLPDLPTHETLADFRADPARWRTELGAAGPLADGGVSPKLATALARATVHGFADRAGVETENYMALGSHAAGGLSRIWGALAARYDQSDLACFPGDAAALVAGYESVAQRIGVSGGKDITDADLASLAPSVGRLARRHGRRTPSPGFRLITAPNAVLAEPRDDRLGCTACGLCLHGCSRGSIYHSALELPALRRFRNFRYRAGVAVQRLAADPSGQIVEARIGTESVHFRSPVAIVAAGTLMTTSLALRRIGLTGVPVRLESNPVGGIAFLVPDLVGRALPDRAFGLGQLFYTLALSPGIEAAGVFYGADTLPLAPVADRMPFTRPFALKAARALAPALVLATTYLPGRFSDNSIQVDEDGAAGRIRITGRQSREAEHLLSQSFSALARVARGRGAWAIPGSRQTLMPGADAHPAGTLPMGATSRAGTSAIGELNGAPGIFIADGAALPVLSGRHPTLTIMANADRLGRALARRFAATPGVARAG</sequence>
<dbReference type="Proteomes" id="UP000319931">
    <property type="component" value="Unassembled WGS sequence"/>
</dbReference>